<dbReference type="Proteomes" id="UP000034531">
    <property type="component" value="Unassembled WGS sequence"/>
</dbReference>
<organism evidence="3 4">
    <name type="scientific">Candidatus Curtissbacteria bacterium GW2011_GWA1_40_16</name>
    <dbReference type="NCBI Taxonomy" id="1618405"/>
    <lineage>
        <taxon>Bacteria</taxon>
        <taxon>Candidatus Curtissiibacteriota</taxon>
    </lineage>
</organism>
<accession>A0A0G0RLI5</accession>
<feature type="domain" description="ATP synthase F1 complex delta/epsilon subunit N-terminal" evidence="2">
    <location>
        <begin position="24"/>
        <end position="88"/>
    </location>
</feature>
<dbReference type="Pfam" id="PF02823">
    <property type="entry name" value="ATP-synt_DE_N"/>
    <property type="match status" value="1"/>
</dbReference>
<proteinExistence type="predicted"/>
<name>A0A0G0RLI5_9BACT</name>
<dbReference type="EMBL" id="LBYI01000007">
    <property type="protein sequence ID" value="KKR50741.1"/>
    <property type="molecule type" value="Genomic_DNA"/>
</dbReference>
<comment type="caution">
    <text evidence="3">The sequence shown here is derived from an EMBL/GenBank/DDBJ whole genome shotgun (WGS) entry which is preliminary data.</text>
</comment>
<keyword evidence="1" id="KW-0066">ATP synthesis</keyword>
<dbReference type="SUPFAM" id="SSF51344">
    <property type="entry name" value="Epsilon subunit of F1F0-ATP synthase N-terminal domain"/>
    <property type="match status" value="1"/>
</dbReference>
<keyword evidence="1" id="KW-0139">CF(1)</keyword>
<evidence type="ECO:0000256" key="1">
    <source>
        <dbReference type="ARBA" id="ARBA00023196"/>
    </source>
</evidence>
<protein>
    <recommendedName>
        <fullName evidence="2">ATP synthase F1 complex delta/epsilon subunit N-terminal domain-containing protein</fullName>
    </recommendedName>
</protein>
<reference evidence="3 4" key="1">
    <citation type="journal article" date="2015" name="Nature">
        <title>rRNA introns, odd ribosomes, and small enigmatic genomes across a large radiation of phyla.</title>
        <authorList>
            <person name="Brown C.T."/>
            <person name="Hug L.A."/>
            <person name="Thomas B.C."/>
            <person name="Sharon I."/>
            <person name="Castelle C.J."/>
            <person name="Singh A."/>
            <person name="Wilkins M.J."/>
            <person name="Williams K.H."/>
            <person name="Banfield J.F."/>
        </authorList>
    </citation>
    <scope>NUCLEOTIDE SEQUENCE [LARGE SCALE GENOMIC DNA]</scope>
</reference>
<dbReference type="InterPro" id="IPR036771">
    <property type="entry name" value="ATPsynth_dsu/esu_N"/>
</dbReference>
<evidence type="ECO:0000313" key="3">
    <source>
        <dbReference type="EMBL" id="KKR50741.1"/>
    </source>
</evidence>
<evidence type="ECO:0000313" key="4">
    <source>
        <dbReference type="Proteomes" id="UP000034531"/>
    </source>
</evidence>
<dbReference type="GO" id="GO:0015986">
    <property type="term" value="P:proton motive force-driven ATP synthesis"/>
    <property type="evidence" value="ECO:0007669"/>
    <property type="project" value="InterPro"/>
</dbReference>
<gene>
    <name evidence="3" type="ORF">UT84_C0007G0012</name>
</gene>
<dbReference type="InterPro" id="IPR020546">
    <property type="entry name" value="ATP_synth_F1_dsu/esu_N"/>
</dbReference>
<dbReference type="AlphaFoldDB" id="A0A0G0RLI5"/>
<dbReference type="GO" id="GO:0045259">
    <property type="term" value="C:proton-transporting ATP synthase complex"/>
    <property type="evidence" value="ECO:0007669"/>
    <property type="project" value="UniProtKB-KW"/>
</dbReference>
<sequence>MPNATSEIEFTAVIFPPNYKKNYAFRGLIKSFSSQNSEGPFDILPEHENFVTVAHDKITMVDLAGKKIEIAIEKAVLEASNNLVKVFIEF</sequence>
<evidence type="ECO:0000259" key="2">
    <source>
        <dbReference type="Pfam" id="PF02823"/>
    </source>
</evidence>
<dbReference type="Gene3D" id="2.60.15.10">
    <property type="entry name" value="F0F1 ATP synthase delta/epsilon subunit, N-terminal"/>
    <property type="match status" value="1"/>
</dbReference>